<evidence type="ECO:0000256" key="1">
    <source>
        <dbReference type="ARBA" id="ARBA00023002"/>
    </source>
</evidence>
<evidence type="ECO:0000259" key="2">
    <source>
        <dbReference type="Pfam" id="PF00296"/>
    </source>
</evidence>
<dbReference type="RefSeq" id="WP_344781463.1">
    <property type="nucleotide sequence ID" value="NZ_BAAAZW010000003.1"/>
</dbReference>
<sequence length="312" mass="33362">MQVSVVWTINARTVSVGRAIENLSALHNEGFRRVWSTQMPNEPDLLTMIAVAGREIPGIEFGTGVLPIQNQHPMSLAQRALTTNSIVDGRLSLGLGLSHKVVTEGMWGVSYRHPIKRTNEFLDGLLPLIDGEKVSAAGEFITTRGALTFPEVPTPPVYLAALGPKMLDLAGRRTAGTVTWMTGPKTLHDHIVPSLRAAATAAGRPDGSVRTVAMLPISVTDDVAGATAAAAERFAMYNNLPSYRAMLDREGYETATDAAIIGDEAAVTARIEQIADAGVDEFVGIVFDSDREVRARTRALLRAVDDVAGTGH</sequence>
<comment type="caution">
    <text evidence="3">The sequence shown here is derived from an EMBL/GenBank/DDBJ whole genome shotgun (WGS) entry which is preliminary data.</text>
</comment>
<dbReference type="InterPro" id="IPR036661">
    <property type="entry name" value="Luciferase-like_sf"/>
</dbReference>
<evidence type="ECO:0000313" key="4">
    <source>
        <dbReference type="Proteomes" id="UP001418444"/>
    </source>
</evidence>
<protein>
    <submittedName>
        <fullName evidence="3">TIGR03564 family F420-dependent LLM class oxidoreductase</fullName>
    </submittedName>
</protein>
<reference evidence="4" key="1">
    <citation type="journal article" date="2019" name="Int. J. Syst. Evol. Microbiol.">
        <title>The Global Catalogue of Microorganisms (GCM) 10K type strain sequencing project: providing services to taxonomists for standard genome sequencing and annotation.</title>
        <authorList>
            <consortium name="The Broad Institute Genomics Platform"/>
            <consortium name="The Broad Institute Genome Sequencing Center for Infectious Disease"/>
            <person name="Wu L."/>
            <person name="Ma J."/>
        </authorList>
    </citation>
    <scope>NUCLEOTIDE SEQUENCE [LARGE SCALE GENOMIC DNA]</scope>
    <source>
        <strain evidence="4">JCM 16923</strain>
    </source>
</reference>
<dbReference type="CDD" id="cd01097">
    <property type="entry name" value="Tetrahydromethanopterin_reductase"/>
    <property type="match status" value="1"/>
</dbReference>
<evidence type="ECO:0000313" key="3">
    <source>
        <dbReference type="EMBL" id="GAA3954394.1"/>
    </source>
</evidence>
<dbReference type="SUPFAM" id="SSF51679">
    <property type="entry name" value="Bacterial luciferase-like"/>
    <property type="match status" value="1"/>
</dbReference>
<dbReference type="Pfam" id="PF00296">
    <property type="entry name" value="Bac_luciferase"/>
    <property type="match status" value="1"/>
</dbReference>
<dbReference type="EMBL" id="BAAAZW010000003">
    <property type="protein sequence ID" value="GAA3954394.1"/>
    <property type="molecule type" value="Genomic_DNA"/>
</dbReference>
<dbReference type="PANTHER" id="PTHR43244">
    <property type="match status" value="1"/>
</dbReference>
<proteinExistence type="predicted"/>
<dbReference type="Gene3D" id="3.20.20.30">
    <property type="entry name" value="Luciferase-like domain"/>
    <property type="match status" value="1"/>
</dbReference>
<keyword evidence="1" id="KW-0560">Oxidoreductase</keyword>
<dbReference type="InterPro" id="IPR011251">
    <property type="entry name" value="Luciferase-like_dom"/>
</dbReference>
<name>A0ABP7NVN4_9ACTN</name>
<dbReference type="NCBIfam" id="TIGR03564">
    <property type="entry name" value="F420_MSMEG_4879"/>
    <property type="match status" value="1"/>
</dbReference>
<dbReference type="PANTHER" id="PTHR43244:SF1">
    <property type="entry name" value="5,10-METHYLENETETRAHYDROMETHANOPTERIN REDUCTASE"/>
    <property type="match status" value="1"/>
</dbReference>
<gene>
    <name evidence="3" type="ORF">GCM10022231_11000</name>
</gene>
<organism evidence="3 4">
    <name type="scientific">Gordonia caeni</name>
    <dbReference type="NCBI Taxonomy" id="1007097"/>
    <lineage>
        <taxon>Bacteria</taxon>
        <taxon>Bacillati</taxon>
        <taxon>Actinomycetota</taxon>
        <taxon>Actinomycetes</taxon>
        <taxon>Mycobacteriales</taxon>
        <taxon>Gordoniaceae</taxon>
        <taxon>Gordonia</taxon>
    </lineage>
</organism>
<dbReference type="Proteomes" id="UP001418444">
    <property type="component" value="Unassembled WGS sequence"/>
</dbReference>
<accession>A0ABP7NVN4</accession>
<keyword evidence="4" id="KW-1185">Reference proteome</keyword>
<dbReference type="InterPro" id="IPR050564">
    <property type="entry name" value="F420-G6PD/mer"/>
</dbReference>
<feature type="domain" description="Luciferase-like" evidence="2">
    <location>
        <begin position="15"/>
        <end position="299"/>
    </location>
</feature>
<dbReference type="InterPro" id="IPR019910">
    <property type="entry name" value="Lucif-like_OxRdtase_MSMEG_4879"/>
</dbReference>